<dbReference type="InterPro" id="IPR058625">
    <property type="entry name" value="MdtA-like_BSH"/>
</dbReference>
<evidence type="ECO:0000259" key="11">
    <source>
        <dbReference type="Pfam" id="PF25944"/>
    </source>
</evidence>
<feature type="domain" description="Multidrug resistance protein MdtA-like C-terminal permuted SH3" evidence="12">
    <location>
        <begin position="302"/>
        <end position="360"/>
    </location>
</feature>
<keyword evidence="3" id="KW-0813">Transport</keyword>
<keyword evidence="7" id="KW-0175">Coiled coil</keyword>
<protein>
    <submittedName>
        <fullName evidence="13">Efflux transporter, RND family, MFP subunit</fullName>
    </submittedName>
</protein>
<feature type="domain" description="Multidrug resistance protein MdtA-like beta-barrel" evidence="11">
    <location>
        <begin position="216"/>
        <end position="298"/>
    </location>
</feature>
<dbReference type="EMBL" id="OUUY01000082">
    <property type="protein sequence ID" value="SPQ00883.1"/>
    <property type="molecule type" value="Genomic_DNA"/>
</dbReference>
<proteinExistence type="inferred from homology"/>
<evidence type="ECO:0000256" key="6">
    <source>
        <dbReference type="ARBA" id="ARBA00023136"/>
    </source>
</evidence>
<dbReference type="Gene3D" id="2.40.30.170">
    <property type="match status" value="1"/>
</dbReference>
<accession>A0A2U3QHJ8</accession>
<feature type="coiled-coil region" evidence="7">
    <location>
        <begin position="110"/>
        <end position="137"/>
    </location>
</feature>
<dbReference type="Pfam" id="PF25967">
    <property type="entry name" value="RND-MFP_C"/>
    <property type="match status" value="1"/>
</dbReference>
<dbReference type="SUPFAM" id="SSF111369">
    <property type="entry name" value="HlyD-like secretion proteins"/>
    <property type="match status" value="1"/>
</dbReference>
<evidence type="ECO:0000256" key="3">
    <source>
        <dbReference type="ARBA" id="ARBA00022448"/>
    </source>
</evidence>
<feature type="domain" description="Multidrug resistance protein MdtA-like barrel-sandwich hybrid" evidence="10">
    <location>
        <begin position="70"/>
        <end position="211"/>
    </location>
</feature>
<evidence type="ECO:0000313" key="14">
    <source>
        <dbReference type="Proteomes" id="UP000245125"/>
    </source>
</evidence>
<dbReference type="PANTHER" id="PTHR30469">
    <property type="entry name" value="MULTIDRUG RESISTANCE PROTEIN MDTA"/>
    <property type="match status" value="1"/>
</dbReference>
<dbReference type="NCBIfam" id="TIGR01730">
    <property type="entry name" value="RND_mfp"/>
    <property type="match status" value="1"/>
</dbReference>
<evidence type="ECO:0000256" key="1">
    <source>
        <dbReference type="ARBA" id="ARBA00004236"/>
    </source>
</evidence>
<dbReference type="PANTHER" id="PTHR30469:SF36">
    <property type="entry name" value="BLL3903 PROTEIN"/>
    <property type="match status" value="1"/>
</dbReference>
<keyword evidence="6" id="KW-0472">Membrane</keyword>
<dbReference type="Pfam" id="PF25876">
    <property type="entry name" value="HH_MFP_RND"/>
    <property type="match status" value="1"/>
</dbReference>
<keyword evidence="14" id="KW-1185">Reference proteome</keyword>
<organism evidence="13 14">
    <name type="scientific">Candidatus Sulfobium mesophilum</name>
    <dbReference type="NCBI Taxonomy" id="2016548"/>
    <lineage>
        <taxon>Bacteria</taxon>
        <taxon>Pseudomonadati</taxon>
        <taxon>Nitrospirota</taxon>
        <taxon>Nitrospiria</taxon>
        <taxon>Nitrospirales</taxon>
        <taxon>Nitrospiraceae</taxon>
        <taxon>Candidatus Sulfobium</taxon>
    </lineage>
</organism>
<reference evidence="14" key="1">
    <citation type="submission" date="2018-03" db="EMBL/GenBank/DDBJ databases">
        <authorList>
            <person name="Zecchin S."/>
        </authorList>
    </citation>
    <scope>NUCLEOTIDE SEQUENCE [LARGE SCALE GENOMIC DNA]</scope>
</reference>
<dbReference type="InterPro" id="IPR058627">
    <property type="entry name" value="MdtA-like_C"/>
</dbReference>
<dbReference type="Gene3D" id="2.40.420.20">
    <property type="match status" value="1"/>
</dbReference>
<evidence type="ECO:0000256" key="7">
    <source>
        <dbReference type="SAM" id="Coils"/>
    </source>
</evidence>
<dbReference type="GO" id="GO:1990281">
    <property type="term" value="C:efflux pump complex"/>
    <property type="evidence" value="ECO:0007669"/>
    <property type="project" value="TreeGrafter"/>
</dbReference>
<dbReference type="GO" id="GO:0015562">
    <property type="term" value="F:efflux transmembrane transporter activity"/>
    <property type="evidence" value="ECO:0007669"/>
    <property type="project" value="TreeGrafter"/>
</dbReference>
<evidence type="ECO:0000259" key="9">
    <source>
        <dbReference type="Pfam" id="PF25876"/>
    </source>
</evidence>
<evidence type="ECO:0000256" key="8">
    <source>
        <dbReference type="SAM" id="MobiDB-lite"/>
    </source>
</evidence>
<dbReference type="InterPro" id="IPR058624">
    <property type="entry name" value="MdtA-like_HH"/>
</dbReference>
<evidence type="ECO:0000256" key="4">
    <source>
        <dbReference type="ARBA" id="ARBA00022475"/>
    </source>
</evidence>
<dbReference type="InterPro" id="IPR006143">
    <property type="entry name" value="RND_pump_MFP"/>
</dbReference>
<evidence type="ECO:0000313" key="13">
    <source>
        <dbReference type="EMBL" id="SPQ00883.1"/>
    </source>
</evidence>
<gene>
    <name evidence="13" type="ORF">NBG4_360022</name>
</gene>
<dbReference type="OrthoDB" id="9783047at2"/>
<evidence type="ECO:0000256" key="5">
    <source>
        <dbReference type="ARBA" id="ARBA00022519"/>
    </source>
</evidence>
<evidence type="ECO:0000256" key="2">
    <source>
        <dbReference type="ARBA" id="ARBA00009477"/>
    </source>
</evidence>
<keyword evidence="5" id="KW-0997">Cell inner membrane</keyword>
<evidence type="ECO:0000259" key="10">
    <source>
        <dbReference type="Pfam" id="PF25917"/>
    </source>
</evidence>
<feature type="domain" description="Multidrug resistance protein MdtA-like alpha-helical hairpin" evidence="9">
    <location>
        <begin position="110"/>
        <end position="178"/>
    </location>
</feature>
<dbReference type="GO" id="GO:0030313">
    <property type="term" value="C:cell envelope"/>
    <property type="evidence" value="ECO:0007669"/>
    <property type="project" value="UniProtKB-SubCell"/>
</dbReference>
<name>A0A2U3QHJ8_9BACT</name>
<dbReference type="Pfam" id="PF25917">
    <property type="entry name" value="BSH_RND"/>
    <property type="match status" value="1"/>
</dbReference>
<dbReference type="AlphaFoldDB" id="A0A2U3QHJ8"/>
<dbReference type="Proteomes" id="UP000245125">
    <property type="component" value="Unassembled WGS sequence"/>
</dbReference>
<dbReference type="Gene3D" id="2.40.50.100">
    <property type="match status" value="1"/>
</dbReference>
<dbReference type="FunFam" id="2.40.420.20:FF:000001">
    <property type="entry name" value="Efflux RND transporter periplasmic adaptor subunit"/>
    <property type="match status" value="1"/>
</dbReference>
<dbReference type="PROSITE" id="PS51257">
    <property type="entry name" value="PROKAR_LIPOPROTEIN"/>
    <property type="match status" value="1"/>
</dbReference>
<dbReference type="Pfam" id="PF25944">
    <property type="entry name" value="Beta-barrel_RND"/>
    <property type="match status" value="1"/>
</dbReference>
<keyword evidence="4" id="KW-1003">Cell membrane</keyword>
<sequence length="399" mass="43103">MEKNPHYDKRSALLTGIIIALSAAFLGSCAKSNSSQPPKKPLVPVSVAVVAQKTIPVQLTAIGNVEAVSTIQVKSQIGGILQKVHFREGQDVAKGASLFTIDPRQYEAQVKQAEANLARDMAQMENARKDADRYEELVKKGYVARGQYEQYRTNAAALEATVNADNAMLENARLQLKYCYIYSPIGGRTGNLIVHEGNLVKASADTAMVVINQIQPINVTFSVPEQKLAEIKKYMSQGKVAVEAYISKEDRTPEQGVLTFVDNAVDPTTGTIRLKATFANGQKKLWPGQFVNVALTLATRPDALLVPASAVLTGQSGQFIFVVRNDYTVESRNVAVSLTIGDDTVIDKGVVAGETVVTDGQLRLVPGAKVEIKRPGHAAENKDRPQAKGAEDASGTDRR</sequence>
<dbReference type="InterPro" id="IPR058626">
    <property type="entry name" value="MdtA-like_b-barrel"/>
</dbReference>
<evidence type="ECO:0000259" key="12">
    <source>
        <dbReference type="Pfam" id="PF25967"/>
    </source>
</evidence>
<dbReference type="Gene3D" id="1.10.287.470">
    <property type="entry name" value="Helix hairpin bin"/>
    <property type="match status" value="1"/>
</dbReference>
<comment type="subcellular location">
    <subcellularLocation>
        <location evidence="1">Cell membrane</location>
    </subcellularLocation>
</comment>
<feature type="region of interest" description="Disordered" evidence="8">
    <location>
        <begin position="373"/>
        <end position="399"/>
    </location>
</feature>
<comment type="similarity">
    <text evidence="2">Belongs to the membrane fusion protein (MFP) (TC 8.A.1) family.</text>
</comment>